<dbReference type="OrthoDB" id="5905688at2759"/>
<dbReference type="Proteomes" id="UP001152747">
    <property type="component" value="Unassembled WGS sequence"/>
</dbReference>
<keyword evidence="2" id="KW-1185">Reference proteome</keyword>
<comment type="caution">
    <text evidence="1">The sequence shown here is derived from an EMBL/GenBank/DDBJ whole genome shotgun (WGS) entry which is preliminary data.</text>
</comment>
<organism evidence="1 2">
    <name type="scientific">Caenorhabditis angaria</name>
    <dbReference type="NCBI Taxonomy" id="860376"/>
    <lineage>
        <taxon>Eukaryota</taxon>
        <taxon>Metazoa</taxon>
        <taxon>Ecdysozoa</taxon>
        <taxon>Nematoda</taxon>
        <taxon>Chromadorea</taxon>
        <taxon>Rhabditida</taxon>
        <taxon>Rhabditina</taxon>
        <taxon>Rhabditomorpha</taxon>
        <taxon>Rhabditoidea</taxon>
        <taxon>Rhabditidae</taxon>
        <taxon>Peloderinae</taxon>
        <taxon>Caenorhabditis</taxon>
    </lineage>
</organism>
<name>A0A9P1N2D5_9PELO</name>
<reference evidence="1" key="1">
    <citation type="submission" date="2022-11" db="EMBL/GenBank/DDBJ databases">
        <authorList>
            <person name="Kikuchi T."/>
        </authorList>
    </citation>
    <scope>NUCLEOTIDE SEQUENCE</scope>
    <source>
        <strain evidence="1">PS1010</strain>
    </source>
</reference>
<evidence type="ECO:0008006" key="3">
    <source>
        <dbReference type="Google" id="ProtNLM"/>
    </source>
</evidence>
<proteinExistence type="predicted"/>
<dbReference type="PANTHER" id="PTHR23124">
    <property type="entry name" value="C-TYPE LECTIN DOMAIN-CONTAINING PROTEIN-RELATED-RELATED"/>
    <property type="match status" value="1"/>
</dbReference>
<dbReference type="EMBL" id="CANHGI010000004">
    <property type="protein sequence ID" value="CAI5447383.1"/>
    <property type="molecule type" value="Genomic_DNA"/>
</dbReference>
<dbReference type="InterPro" id="IPR016187">
    <property type="entry name" value="CTDL_fold"/>
</dbReference>
<evidence type="ECO:0000313" key="1">
    <source>
        <dbReference type="EMBL" id="CAI5447383.1"/>
    </source>
</evidence>
<accession>A0A9P1N2D5</accession>
<evidence type="ECO:0000313" key="2">
    <source>
        <dbReference type="Proteomes" id="UP001152747"/>
    </source>
</evidence>
<dbReference type="SUPFAM" id="SSF56436">
    <property type="entry name" value="C-type lectin-like"/>
    <property type="match status" value="1"/>
</dbReference>
<gene>
    <name evidence="1" type="ORF">CAMP_LOCUS10020</name>
</gene>
<dbReference type="AlphaFoldDB" id="A0A9P1N2D5"/>
<protein>
    <recommendedName>
        <fullName evidence="3">C-type lectin domain-containing protein</fullName>
    </recommendedName>
</protein>
<sequence>MFIGGYRTTLCMHQMLTSTCNQNTSFEWTDKHTTGTDGFVWGSNEPDNVGYLQYYLVLYTGLGTMDDTAGLGNGAICGIQAGNF</sequence>